<protein>
    <submittedName>
        <fullName evidence="1">PfkB domain protein</fullName>
    </submittedName>
</protein>
<dbReference type="Gene3D" id="3.40.1190.20">
    <property type="match status" value="1"/>
</dbReference>
<dbReference type="InterPro" id="IPR029056">
    <property type="entry name" value="Ribokinase-like"/>
</dbReference>
<accession>A0A124FY07</accession>
<dbReference type="PATRIC" id="fig|1184387.3.peg.1786"/>
<sequence>MQVTDSTERSRARALVVGGYLEDIEVSGSGHNARIIQATGGSGFNVANCLSLLGVDVLFLSCFGPGESSQWEFNSIPIRSECSRGKFLFRKNEVLAVEKPSIVGIEEELIGILLKEEFDLIYSTLEIGQSAAATASAIKSRLKVLDPSPGHEYRGNGGLSLYDLILANDYMAFDKKDRRVITKASSKGASYGGHDYKPRRIGESRFGSGDLFGAILSIMILAGRAIDGAIREAVEISSEFCYQERTLEQFVLHKRAVIDNSIRG</sequence>
<dbReference type="InterPro" id="IPR002173">
    <property type="entry name" value="Carboh/pur_kinase_PfkB_CS"/>
</dbReference>
<reference evidence="2" key="1">
    <citation type="journal article" date="2015" name="MBio">
        <title>Genome-Resolved Metagenomic Analysis Reveals Roles for Candidate Phyla and Other Microbial Community Members in Biogeochemical Transformations in Oil Reservoirs.</title>
        <authorList>
            <person name="Hu P."/>
            <person name="Tom L."/>
            <person name="Singh A."/>
            <person name="Thomas B.C."/>
            <person name="Baker B.J."/>
            <person name="Piceno Y.M."/>
            <person name="Andersen G.L."/>
            <person name="Banfield J.F."/>
        </authorList>
    </citation>
    <scope>NUCLEOTIDE SEQUENCE [LARGE SCALE GENOMIC DNA]</scope>
</reference>
<evidence type="ECO:0000313" key="1">
    <source>
        <dbReference type="EMBL" id="KUK79662.1"/>
    </source>
</evidence>
<dbReference type="EMBL" id="LGGP01000247">
    <property type="protein sequence ID" value="KUK79662.1"/>
    <property type="molecule type" value="Genomic_DNA"/>
</dbReference>
<organism evidence="1 2">
    <name type="scientific">Mesotoga prima</name>
    <dbReference type="NCBI Taxonomy" id="1184387"/>
    <lineage>
        <taxon>Bacteria</taxon>
        <taxon>Thermotogati</taxon>
        <taxon>Thermotogota</taxon>
        <taxon>Thermotogae</taxon>
        <taxon>Kosmotogales</taxon>
        <taxon>Kosmotogaceae</taxon>
        <taxon>Mesotoga</taxon>
    </lineage>
</organism>
<comment type="caution">
    <text evidence="1">The sequence shown here is derived from an EMBL/GenBank/DDBJ whole genome shotgun (WGS) entry which is preliminary data.</text>
</comment>
<dbReference type="GO" id="GO:0016301">
    <property type="term" value="F:kinase activity"/>
    <property type="evidence" value="ECO:0007669"/>
    <property type="project" value="InterPro"/>
</dbReference>
<proteinExistence type="predicted"/>
<evidence type="ECO:0000313" key="2">
    <source>
        <dbReference type="Proteomes" id="UP000054092"/>
    </source>
</evidence>
<dbReference type="SUPFAM" id="SSF53613">
    <property type="entry name" value="Ribokinase-like"/>
    <property type="match status" value="1"/>
</dbReference>
<dbReference type="AlphaFoldDB" id="A0A124FY07"/>
<gene>
    <name evidence="1" type="ORF">XD94_1327</name>
</gene>
<dbReference type="Proteomes" id="UP000054092">
    <property type="component" value="Unassembled WGS sequence"/>
</dbReference>
<dbReference type="PROSITE" id="PS00583">
    <property type="entry name" value="PFKB_KINASES_1"/>
    <property type="match status" value="1"/>
</dbReference>
<name>A0A124FY07_9BACT</name>